<keyword evidence="2" id="KW-1133">Transmembrane helix</keyword>
<feature type="transmembrane region" description="Helical" evidence="2">
    <location>
        <begin position="125"/>
        <end position="144"/>
    </location>
</feature>
<evidence type="ECO:0000256" key="2">
    <source>
        <dbReference type="SAM" id="Phobius"/>
    </source>
</evidence>
<gene>
    <name evidence="3" type="ORF">JQN70_18410</name>
</gene>
<reference evidence="3" key="1">
    <citation type="submission" date="2021-02" db="EMBL/GenBank/DDBJ databases">
        <title>Phycicoccus sp. MQZ13P-5T, whole genome shotgun sequence.</title>
        <authorList>
            <person name="Tuo L."/>
        </authorList>
    </citation>
    <scope>NUCLEOTIDE SEQUENCE</scope>
    <source>
        <strain evidence="3">MQZ13P-5</strain>
    </source>
</reference>
<feature type="transmembrane region" description="Helical" evidence="2">
    <location>
        <begin position="87"/>
        <end position="105"/>
    </location>
</feature>
<keyword evidence="2" id="KW-0812">Transmembrane</keyword>
<comment type="caution">
    <text evidence="3">The sequence shown here is derived from an EMBL/GenBank/DDBJ whole genome shotgun (WGS) entry which is preliminary data.</text>
</comment>
<dbReference type="EMBL" id="JAFDVD010000024">
    <property type="protein sequence ID" value="MBM6402371.1"/>
    <property type="molecule type" value="Genomic_DNA"/>
</dbReference>
<keyword evidence="4" id="KW-1185">Reference proteome</keyword>
<feature type="compositionally biased region" description="Basic residues" evidence="1">
    <location>
        <begin position="7"/>
        <end position="20"/>
    </location>
</feature>
<sequence>MSATHTHPTRGSRPARRLRPAPRSANLGGLVVNLVLLYLVNERPGWDAVPFLTGDTPLVLPLVNAALWTGVVVEALAVLLHTPGFRALGDLVTSAVGLTATLRVWDVFPFDLTSGWHLVARGVLVLAVVGGVVGIVAALVRLLGSPWRPQA</sequence>
<proteinExistence type="predicted"/>
<accession>A0ABS2CT94</accession>
<dbReference type="Proteomes" id="UP001430172">
    <property type="component" value="Unassembled WGS sequence"/>
</dbReference>
<dbReference type="RefSeq" id="WP_204132835.1">
    <property type="nucleotide sequence ID" value="NZ_JAFDVD010000024.1"/>
</dbReference>
<evidence type="ECO:0000256" key="1">
    <source>
        <dbReference type="SAM" id="MobiDB-lite"/>
    </source>
</evidence>
<organism evidence="3 4">
    <name type="scientific">Phycicoccus sonneratiae</name>
    <dbReference type="NCBI Taxonomy" id="2807628"/>
    <lineage>
        <taxon>Bacteria</taxon>
        <taxon>Bacillati</taxon>
        <taxon>Actinomycetota</taxon>
        <taxon>Actinomycetes</taxon>
        <taxon>Micrococcales</taxon>
        <taxon>Intrasporangiaceae</taxon>
        <taxon>Phycicoccus</taxon>
    </lineage>
</organism>
<feature type="region of interest" description="Disordered" evidence="1">
    <location>
        <begin position="1"/>
        <end position="21"/>
    </location>
</feature>
<keyword evidence="2" id="KW-0472">Membrane</keyword>
<name>A0ABS2CT94_9MICO</name>
<evidence type="ECO:0000313" key="4">
    <source>
        <dbReference type="Proteomes" id="UP001430172"/>
    </source>
</evidence>
<protein>
    <submittedName>
        <fullName evidence="3">Uncharacterized protein</fullName>
    </submittedName>
</protein>
<evidence type="ECO:0000313" key="3">
    <source>
        <dbReference type="EMBL" id="MBM6402371.1"/>
    </source>
</evidence>
<feature type="transmembrane region" description="Helical" evidence="2">
    <location>
        <begin position="60"/>
        <end position="80"/>
    </location>
</feature>
<feature type="transmembrane region" description="Helical" evidence="2">
    <location>
        <begin position="21"/>
        <end position="40"/>
    </location>
</feature>